<evidence type="ECO:0000313" key="7">
    <source>
        <dbReference type="Proteomes" id="UP000324897"/>
    </source>
</evidence>
<dbReference type="GO" id="GO:0020037">
    <property type="term" value="F:heme binding"/>
    <property type="evidence" value="ECO:0007669"/>
    <property type="project" value="InterPro"/>
</dbReference>
<evidence type="ECO:0000256" key="5">
    <source>
        <dbReference type="RuleBase" id="RU000461"/>
    </source>
</evidence>
<dbReference type="SUPFAM" id="SSF48264">
    <property type="entry name" value="Cytochrome P450"/>
    <property type="match status" value="1"/>
</dbReference>
<comment type="caution">
    <text evidence="6">The sequence shown here is derived from an EMBL/GenBank/DDBJ whole genome shotgun (WGS) entry which is preliminary data.</text>
</comment>
<dbReference type="GO" id="GO:0016705">
    <property type="term" value="F:oxidoreductase activity, acting on paired donors, with incorporation or reduction of molecular oxygen"/>
    <property type="evidence" value="ECO:0007669"/>
    <property type="project" value="InterPro"/>
</dbReference>
<sequence>MALSFSELLLPSLVFLLALYLYIKSRRPRNHFLLKHWPLVGFLPSIAANRHNFQDFIAAVLAATEHNYKMQGPPGTNLRFLLTSDPTNVQYMFTKNFANYPKGDEFATVFAVLSGTIFTVDGEPWRQQRTKIQHVLKRPELLDVMSRCCQDKVVGGLMPLLSHMAATGTPFDMADMLGRLVYDLTVMLVFGEDPGSLSAGVGTPPVAAALDAVMEVGFFRHTVPMFCWKILSRLNVGPERKLKAAEELLRGFVAETIHRRIGAARHTDEVDILSHYINDADYLTLTDSREPTEFLQRTFINFLVALRDPVGAALPWFVYHLATNPGAVSGIRKELAPIAAARKSAAADDATVVVFEPDETKGLVYLRAALFESLRLHPPGPIERKTVLADDVLPSGHKVRAGETVLVSVYGMGRMESLWGEDCLEYRPERWLTDDGAGLRHVPSYKFASFNTGPRSCPGKNIAVAQMTCIAAAVVWNFDVEVVEGHAGEPKLSVVLQMKNGLMVNVKQREG</sequence>
<dbReference type="Gene3D" id="1.10.630.10">
    <property type="entry name" value="Cytochrome P450"/>
    <property type="match status" value="1"/>
</dbReference>
<evidence type="ECO:0008006" key="8">
    <source>
        <dbReference type="Google" id="ProtNLM"/>
    </source>
</evidence>
<dbReference type="PROSITE" id="PS00086">
    <property type="entry name" value="CYTOCHROME_P450"/>
    <property type="match status" value="1"/>
</dbReference>
<dbReference type="EMBL" id="RWGY01000005">
    <property type="protein sequence ID" value="TVU42237.1"/>
    <property type="molecule type" value="Genomic_DNA"/>
</dbReference>
<keyword evidence="5" id="KW-0349">Heme</keyword>
<dbReference type="AlphaFoldDB" id="A0A5J9W2S9"/>
<dbReference type="PANTHER" id="PTHR24296">
    <property type="entry name" value="CYTOCHROME P450"/>
    <property type="match status" value="1"/>
</dbReference>
<name>A0A5J9W2S9_9POAL</name>
<evidence type="ECO:0000256" key="2">
    <source>
        <dbReference type="ARBA" id="ARBA00022723"/>
    </source>
</evidence>
<dbReference type="GO" id="GO:0006629">
    <property type="term" value="P:lipid metabolic process"/>
    <property type="evidence" value="ECO:0007669"/>
    <property type="project" value="UniProtKB-ARBA"/>
</dbReference>
<reference evidence="6 7" key="1">
    <citation type="journal article" date="2019" name="Sci. Rep.">
        <title>A high-quality genome of Eragrostis curvula grass provides insights into Poaceae evolution and supports new strategies to enhance forage quality.</title>
        <authorList>
            <person name="Carballo J."/>
            <person name="Santos B.A.C.M."/>
            <person name="Zappacosta D."/>
            <person name="Garbus I."/>
            <person name="Selva J.P."/>
            <person name="Gallo C.A."/>
            <person name="Diaz A."/>
            <person name="Albertini E."/>
            <person name="Caccamo M."/>
            <person name="Echenique V."/>
        </authorList>
    </citation>
    <scope>NUCLEOTIDE SEQUENCE [LARGE SCALE GENOMIC DNA]</scope>
    <source>
        <strain evidence="7">cv. Victoria</strain>
        <tissue evidence="6">Leaf</tissue>
    </source>
</reference>
<dbReference type="OrthoDB" id="3203564at2759"/>
<organism evidence="6 7">
    <name type="scientific">Eragrostis curvula</name>
    <name type="common">weeping love grass</name>
    <dbReference type="NCBI Taxonomy" id="38414"/>
    <lineage>
        <taxon>Eukaryota</taxon>
        <taxon>Viridiplantae</taxon>
        <taxon>Streptophyta</taxon>
        <taxon>Embryophyta</taxon>
        <taxon>Tracheophyta</taxon>
        <taxon>Spermatophyta</taxon>
        <taxon>Magnoliopsida</taxon>
        <taxon>Liliopsida</taxon>
        <taxon>Poales</taxon>
        <taxon>Poaceae</taxon>
        <taxon>PACMAD clade</taxon>
        <taxon>Chloridoideae</taxon>
        <taxon>Eragrostideae</taxon>
        <taxon>Eragrostidinae</taxon>
        <taxon>Eragrostis</taxon>
    </lineage>
</organism>
<proteinExistence type="inferred from homology"/>
<evidence type="ECO:0000256" key="1">
    <source>
        <dbReference type="ARBA" id="ARBA00010617"/>
    </source>
</evidence>
<dbReference type="GO" id="GO:0005506">
    <property type="term" value="F:iron ion binding"/>
    <property type="evidence" value="ECO:0007669"/>
    <property type="project" value="InterPro"/>
</dbReference>
<dbReference type="Gramene" id="TVU42237">
    <property type="protein sequence ID" value="TVU42237"/>
    <property type="gene ID" value="EJB05_08631"/>
</dbReference>
<keyword evidence="7" id="KW-1185">Reference proteome</keyword>
<feature type="non-terminal residue" evidence="6">
    <location>
        <position position="1"/>
    </location>
</feature>
<evidence type="ECO:0000256" key="3">
    <source>
        <dbReference type="ARBA" id="ARBA00023002"/>
    </source>
</evidence>
<dbReference type="GO" id="GO:0004497">
    <property type="term" value="F:monooxygenase activity"/>
    <property type="evidence" value="ECO:0007669"/>
    <property type="project" value="UniProtKB-KW"/>
</dbReference>
<dbReference type="CDD" id="cd11064">
    <property type="entry name" value="CYP86A"/>
    <property type="match status" value="1"/>
</dbReference>
<keyword evidence="3 5" id="KW-0560">Oxidoreductase</keyword>
<keyword evidence="5" id="KW-0503">Monooxygenase</keyword>
<keyword evidence="2 5" id="KW-0479">Metal-binding</keyword>
<gene>
    <name evidence="6" type="ORF">EJB05_08631</name>
</gene>
<keyword evidence="4 5" id="KW-0408">Iron</keyword>
<dbReference type="Pfam" id="PF00067">
    <property type="entry name" value="p450"/>
    <property type="match status" value="1"/>
</dbReference>
<dbReference type="InterPro" id="IPR017972">
    <property type="entry name" value="Cyt_P450_CS"/>
</dbReference>
<accession>A0A5J9W2S9</accession>
<protein>
    <recommendedName>
        <fullName evidence="8">Cytochrome P450</fullName>
    </recommendedName>
</protein>
<dbReference type="InterPro" id="IPR036396">
    <property type="entry name" value="Cyt_P450_sf"/>
</dbReference>
<evidence type="ECO:0000313" key="6">
    <source>
        <dbReference type="EMBL" id="TVU42237.1"/>
    </source>
</evidence>
<dbReference type="Proteomes" id="UP000324897">
    <property type="component" value="Unassembled WGS sequence"/>
</dbReference>
<evidence type="ECO:0000256" key="4">
    <source>
        <dbReference type="ARBA" id="ARBA00023004"/>
    </source>
</evidence>
<comment type="similarity">
    <text evidence="1 5">Belongs to the cytochrome P450 family.</text>
</comment>
<dbReference type="InterPro" id="IPR001128">
    <property type="entry name" value="Cyt_P450"/>
</dbReference>